<evidence type="ECO:0000256" key="2">
    <source>
        <dbReference type="SAM" id="Phobius"/>
    </source>
</evidence>
<evidence type="ECO:0000256" key="1">
    <source>
        <dbReference type="SAM" id="MobiDB-lite"/>
    </source>
</evidence>
<organism evidence="4 5">
    <name type="scientific">Babesia gibsoni</name>
    <dbReference type="NCBI Taxonomy" id="33632"/>
    <lineage>
        <taxon>Eukaryota</taxon>
        <taxon>Sar</taxon>
        <taxon>Alveolata</taxon>
        <taxon>Apicomplexa</taxon>
        <taxon>Aconoidasida</taxon>
        <taxon>Piroplasmida</taxon>
        <taxon>Babesiidae</taxon>
        <taxon>Babesia</taxon>
    </lineage>
</organism>
<keyword evidence="2" id="KW-1133">Transmembrane helix</keyword>
<dbReference type="Proteomes" id="UP001230268">
    <property type="component" value="Unassembled WGS sequence"/>
</dbReference>
<keyword evidence="3" id="KW-0732">Signal</keyword>
<name>A0AAD8LJC8_BABGI</name>
<feature type="region of interest" description="Disordered" evidence="1">
    <location>
        <begin position="47"/>
        <end position="85"/>
    </location>
</feature>
<evidence type="ECO:0000313" key="4">
    <source>
        <dbReference type="EMBL" id="KAK1442513.1"/>
    </source>
</evidence>
<sequence length="164" mass="17856">MLSTYAVYFLVLLSLLGSGTAARHIPRVDKRSHDLLAPKRTHHAAQIQAPAVVSSPHSSNEASKKAEEGASKANGTNDEILTDDTIRGRGSITRTQAASYAKIQPQKSLIGAAIAFAIYFLGTMVYNYIIIEKERIAKALQEYEEEKEHFIETGETVAPEGTAI</sequence>
<comment type="caution">
    <text evidence="4">The sequence shown here is derived from an EMBL/GenBank/DDBJ whole genome shotgun (WGS) entry which is preliminary data.</text>
</comment>
<protein>
    <recommendedName>
        <fullName evidence="6">Transmembrane protein</fullName>
    </recommendedName>
</protein>
<reference evidence="4" key="1">
    <citation type="submission" date="2023-08" db="EMBL/GenBank/DDBJ databases">
        <title>Draft sequence of the Babesia gibsoni genome.</title>
        <authorList>
            <person name="Yamagishi J.Y."/>
            <person name="Xuan X.X."/>
        </authorList>
    </citation>
    <scope>NUCLEOTIDE SEQUENCE</scope>
    <source>
        <strain evidence="4">Azabu</strain>
    </source>
</reference>
<dbReference type="AlphaFoldDB" id="A0AAD8LJC8"/>
<feature type="signal peptide" evidence="3">
    <location>
        <begin position="1"/>
        <end position="22"/>
    </location>
</feature>
<evidence type="ECO:0000313" key="5">
    <source>
        <dbReference type="Proteomes" id="UP001230268"/>
    </source>
</evidence>
<keyword evidence="2" id="KW-0472">Membrane</keyword>
<accession>A0AAD8LJC8</accession>
<feature type="chain" id="PRO_5042003151" description="Transmembrane protein" evidence="3">
    <location>
        <begin position="23"/>
        <end position="164"/>
    </location>
</feature>
<proteinExistence type="predicted"/>
<keyword evidence="5" id="KW-1185">Reference proteome</keyword>
<gene>
    <name evidence="4" type="ORF">BgAZ_300310</name>
</gene>
<keyword evidence="2" id="KW-0812">Transmembrane</keyword>
<evidence type="ECO:0000256" key="3">
    <source>
        <dbReference type="SAM" id="SignalP"/>
    </source>
</evidence>
<dbReference type="EMBL" id="JAVEPI010000003">
    <property type="protein sequence ID" value="KAK1442513.1"/>
    <property type="molecule type" value="Genomic_DNA"/>
</dbReference>
<feature type="transmembrane region" description="Helical" evidence="2">
    <location>
        <begin position="109"/>
        <end position="131"/>
    </location>
</feature>
<evidence type="ECO:0008006" key="6">
    <source>
        <dbReference type="Google" id="ProtNLM"/>
    </source>
</evidence>